<keyword evidence="2" id="KW-0175">Coiled coil</keyword>
<keyword evidence="1" id="KW-1188">Viral release from host cell</keyword>
<dbReference type="EMBL" id="JACJVN010000033">
    <property type="protein sequence ID" value="MBB6677526.1"/>
    <property type="molecule type" value="Genomic_DNA"/>
</dbReference>
<reference evidence="5 6" key="1">
    <citation type="submission" date="2020-08" db="EMBL/GenBank/DDBJ databases">
        <title>Cohnella phylogeny.</title>
        <authorList>
            <person name="Dunlap C."/>
        </authorList>
    </citation>
    <scope>NUCLEOTIDE SEQUENCE [LARGE SCALE GENOMIC DNA]</scope>
    <source>
        <strain evidence="5 6">DSM 103658</strain>
    </source>
</reference>
<evidence type="ECO:0000256" key="3">
    <source>
        <dbReference type="SAM" id="MobiDB-lite"/>
    </source>
</evidence>
<name>A0A841TBN3_9BACL</name>
<evidence type="ECO:0000256" key="1">
    <source>
        <dbReference type="ARBA" id="ARBA00022612"/>
    </source>
</evidence>
<feature type="coiled-coil region" evidence="2">
    <location>
        <begin position="1112"/>
        <end position="1263"/>
    </location>
</feature>
<feature type="domain" description="Phage tail tape measure protein" evidence="4">
    <location>
        <begin position="204"/>
        <end position="398"/>
    </location>
</feature>
<evidence type="ECO:0000313" key="5">
    <source>
        <dbReference type="EMBL" id="MBB6677526.1"/>
    </source>
</evidence>
<accession>A0A841TBN3</accession>
<evidence type="ECO:0000256" key="2">
    <source>
        <dbReference type="SAM" id="Coils"/>
    </source>
</evidence>
<dbReference type="PANTHER" id="PTHR37813">
    <property type="entry name" value="FELS-2 PROPHAGE PROTEIN"/>
    <property type="match status" value="1"/>
</dbReference>
<dbReference type="NCBIfam" id="TIGR01760">
    <property type="entry name" value="tape_meas_TP901"/>
    <property type="match status" value="1"/>
</dbReference>
<evidence type="ECO:0000313" key="6">
    <source>
        <dbReference type="Proteomes" id="UP000574133"/>
    </source>
</evidence>
<dbReference type="Pfam" id="PF10145">
    <property type="entry name" value="PhageMin_Tail"/>
    <property type="match status" value="1"/>
</dbReference>
<keyword evidence="6" id="KW-1185">Reference proteome</keyword>
<feature type="coiled-coil region" evidence="2">
    <location>
        <begin position="1020"/>
        <end position="1073"/>
    </location>
</feature>
<feature type="compositionally biased region" description="Polar residues" evidence="3">
    <location>
        <begin position="1359"/>
        <end position="1390"/>
    </location>
</feature>
<sequence length="1390" mass="150505">MPSEIEVGNLVAKIGIEDSGVTKKMSDLSRVAKVVQSDFEKTSAEIGDYGKSTDGLRAKADLLTKQLIIQQQRVAVLRDEFEKSAREKGEDAKQTQNYEVRLNKATAELAKLQSELKETNTDLEKQTATWNKVGSALDGFANKMESAGRKMSNAGMGLTVAFTAPIAATGVLASKAAIDFESAFAGVRKTVNATDAELDKMSQGIRDMSKDIPVAATEIAGVAEAAGQLGIKTDAIMGFTRTMVDLGVATNLSGEQAATTLARLANITQMSQSDFDRLGSTIVALGNSLATTEAEISDMALRLAGAGNQIGLTEAQILSIAGTLSSVGIEAEAGGTAFSTIMINMAQAAATGGEQLENFAAVAGMTSSQFKQAFQQDAAGALVTFIEGLGKLSAAGENTFAALEELGMSDIRVRDALLRASGAGDLFRQSLELGTKAWQDNNALTKEAEQRYATTASQLQIAKNKMNDTAITAGDALAPAIIAALDAAEPLIDAVGRMAEGFAALDAGQQKTIITIAAVTATAGPLLIVAGKLVTAIGSITVAVKGLGTALVFLTTNPIGLALTAIAGVTALVTTSMVNAKRATEELRQAQEDYQRVQQNGIDRSELETYEEKIQKLTDLKEKYLELTEAAKESDSAQMGNNVLALDTAADDLGIKLKDLGKDARSFGLELEFVDEQGKISAVTLDELNEVLDTYTKAVKKASQETATEISEKARQIATQNQEIATVENLLKTYNSAKQGSDEWKQATSELSRMFPQFTSAVGVNAEAIEGLMIVKQQEVAASWAALQVKANEIVMEKKRELAVREAAIAAVEAGANWLFGMETATLATAKARQEVEKLKGEISSLEALASTDPSKLAAPVIPTAPVVPTGGGTKTPAAYQNTALDDAYRLLEHKKKLNQLTLEDELRTLEQIKAKNVKTADERMEIEERMYDVRTQIAERSKDREAELLDQAMQKYRASVEDRIAREDLSAEQQFAIQKQMYDNIVRDNEAYLKRVLADDKYTAEEKADIQRQITDVIRQNINERLQLEKDYYAELEQQEIDSINKLSDGIQSALKERYAAEQEAAEDAIQKQIDANEKWRDNTIDSVKSVYDYRVKAAEDAANAEIAALEGTYNAQIKAVQDELAALEEAEQLKSRAELDAADNQKADRLRAQIEYEHDEFNKAQLQKELNKLLADQEARHQDEQLADKKDALKTEEQTLRDQLREQTDALKEQLAEKKEMLETEREEEIARINNIAEAQAAALNQQLEAVKAHYAALLTERSLQAEAEKLIIDNQQQEILKLLEDYGEDYEITGQSLGEKMYQGFKQKVDQISSLIDTINARIDAARNAAISALNSVQASTSASPATKSAGSGGTQVSVVNNFNTPVTSPSDVSKATQKTAQRLVTG</sequence>
<proteinExistence type="predicted"/>
<dbReference type="InterPro" id="IPR010090">
    <property type="entry name" value="Phage_tape_meas"/>
</dbReference>
<feature type="coiled-coil region" evidence="2">
    <location>
        <begin position="580"/>
        <end position="630"/>
    </location>
</feature>
<dbReference type="RefSeq" id="WP_185178803.1">
    <property type="nucleotide sequence ID" value="NZ_CBCSEP010000005.1"/>
</dbReference>
<dbReference type="Proteomes" id="UP000574133">
    <property type="component" value="Unassembled WGS sequence"/>
</dbReference>
<feature type="coiled-coil region" evidence="2">
    <location>
        <begin position="95"/>
        <end position="129"/>
    </location>
</feature>
<organism evidence="5 6">
    <name type="scientific">Cohnella lubricantis</name>
    <dbReference type="NCBI Taxonomy" id="2163172"/>
    <lineage>
        <taxon>Bacteria</taxon>
        <taxon>Bacillati</taxon>
        <taxon>Bacillota</taxon>
        <taxon>Bacilli</taxon>
        <taxon>Bacillales</taxon>
        <taxon>Paenibacillaceae</taxon>
        <taxon>Cohnella</taxon>
    </lineage>
</organism>
<comment type="caution">
    <text evidence="5">The sequence shown here is derived from an EMBL/GenBank/DDBJ whole genome shotgun (WGS) entry which is preliminary data.</text>
</comment>
<feature type="region of interest" description="Disordered" evidence="3">
    <location>
        <begin position="1345"/>
        <end position="1390"/>
    </location>
</feature>
<gene>
    <name evidence="5" type="ORF">H4Q31_09330</name>
</gene>
<protein>
    <submittedName>
        <fullName evidence="5">Phage tail tape measure protein</fullName>
    </submittedName>
</protein>
<evidence type="ECO:0000259" key="4">
    <source>
        <dbReference type="Pfam" id="PF10145"/>
    </source>
</evidence>
<dbReference type="PANTHER" id="PTHR37813:SF1">
    <property type="entry name" value="FELS-2 PROPHAGE PROTEIN"/>
    <property type="match status" value="1"/>
</dbReference>
<feature type="coiled-coil region" evidence="2">
    <location>
        <begin position="822"/>
        <end position="849"/>
    </location>
</feature>